<evidence type="ECO:0000313" key="1">
    <source>
        <dbReference type="EMBL" id="KKN04292.1"/>
    </source>
</evidence>
<dbReference type="AlphaFoldDB" id="A0A0F9MY14"/>
<sequence>MAIAHWSLFQCGECKAIRICDEDRVPCLPGCPVCCSGILLRIGDTVSGPAPESDDCG</sequence>
<gene>
    <name evidence="1" type="ORF">LCGC14_1098950</name>
</gene>
<accession>A0A0F9MY14</accession>
<protein>
    <submittedName>
        <fullName evidence="1">Uncharacterized protein</fullName>
    </submittedName>
</protein>
<dbReference type="EMBL" id="LAZR01004937">
    <property type="protein sequence ID" value="KKN04292.1"/>
    <property type="molecule type" value="Genomic_DNA"/>
</dbReference>
<proteinExistence type="predicted"/>
<reference evidence="1" key="1">
    <citation type="journal article" date="2015" name="Nature">
        <title>Complex archaea that bridge the gap between prokaryotes and eukaryotes.</title>
        <authorList>
            <person name="Spang A."/>
            <person name="Saw J.H."/>
            <person name="Jorgensen S.L."/>
            <person name="Zaremba-Niedzwiedzka K."/>
            <person name="Martijn J."/>
            <person name="Lind A.E."/>
            <person name="van Eijk R."/>
            <person name="Schleper C."/>
            <person name="Guy L."/>
            <person name="Ettema T.J."/>
        </authorList>
    </citation>
    <scope>NUCLEOTIDE SEQUENCE</scope>
</reference>
<organism evidence="1">
    <name type="scientific">marine sediment metagenome</name>
    <dbReference type="NCBI Taxonomy" id="412755"/>
    <lineage>
        <taxon>unclassified sequences</taxon>
        <taxon>metagenomes</taxon>
        <taxon>ecological metagenomes</taxon>
    </lineage>
</organism>
<name>A0A0F9MY14_9ZZZZ</name>
<comment type="caution">
    <text evidence="1">The sequence shown here is derived from an EMBL/GenBank/DDBJ whole genome shotgun (WGS) entry which is preliminary data.</text>
</comment>